<accession>A0A926HUF3</accession>
<keyword evidence="1" id="KW-0812">Transmembrane</keyword>
<dbReference type="AlphaFoldDB" id="A0A926HUF3"/>
<evidence type="ECO:0000256" key="1">
    <source>
        <dbReference type="SAM" id="Phobius"/>
    </source>
</evidence>
<gene>
    <name evidence="3" type="ORF">H8695_09160</name>
</gene>
<dbReference type="Gene3D" id="2.160.20.120">
    <property type="match status" value="1"/>
</dbReference>
<evidence type="ECO:0000259" key="2">
    <source>
        <dbReference type="Pfam" id="PF13349"/>
    </source>
</evidence>
<dbReference type="EMBL" id="JACRSP010000004">
    <property type="protein sequence ID" value="MBC8536854.1"/>
    <property type="molecule type" value="Genomic_DNA"/>
</dbReference>
<name>A0A926HUF3_9FIRM</name>
<sequence>MTAFQKTVKYLAMAFAVALAIGIFSLIAGVLGSVFGGLSDGFGGELMDVSRSFDGVSAIDIDSAAGELVILRGERAAVEAHDVTDKFTCELRDGVLTIRNRWNGRIGLFDDRHTKITVTLPQGLLDSAVIENAAGKTTVSALRTRELTLSAGAGECELDGLYAESGTIKGGAGEITIVDAELYNMTLSAGVGEITVDGILGGESTVKCGVGSARLTLRGSPEEYYLDISTGLGDTRIDGVKVSNGKQGDLGAENRLKIKGGVGEISLDFD</sequence>
<evidence type="ECO:0000313" key="3">
    <source>
        <dbReference type="EMBL" id="MBC8536854.1"/>
    </source>
</evidence>
<dbReference type="Pfam" id="PF13349">
    <property type="entry name" value="DUF4097"/>
    <property type="match status" value="1"/>
</dbReference>
<keyword evidence="4" id="KW-1185">Reference proteome</keyword>
<keyword evidence="1" id="KW-1133">Transmembrane helix</keyword>
<feature type="domain" description="DUF4097" evidence="2">
    <location>
        <begin position="57"/>
        <end position="209"/>
    </location>
</feature>
<dbReference type="InterPro" id="IPR025164">
    <property type="entry name" value="Toastrack_DUF4097"/>
</dbReference>
<dbReference type="RefSeq" id="WP_249300847.1">
    <property type="nucleotide sequence ID" value="NZ_JACRSP010000004.1"/>
</dbReference>
<organism evidence="3 4">
    <name type="scientific">Feifania hominis</name>
    <dbReference type="NCBI Taxonomy" id="2763660"/>
    <lineage>
        <taxon>Bacteria</taxon>
        <taxon>Bacillati</taxon>
        <taxon>Bacillota</taxon>
        <taxon>Clostridia</taxon>
        <taxon>Eubacteriales</taxon>
        <taxon>Feifaniaceae</taxon>
        <taxon>Feifania</taxon>
    </lineage>
</organism>
<proteinExistence type="predicted"/>
<keyword evidence="1" id="KW-0472">Membrane</keyword>
<reference evidence="3" key="1">
    <citation type="submission" date="2020-08" db="EMBL/GenBank/DDBJ databases">
        <title>Genome public.</title>
        <authorList>
            <person name="Liu C."/>
            <person name="Sun Q."/>
        </authorList>
    </citation>
    <scope>NUCLEOTIDE SEQUENCE</scope>
    <source>
        <strain evidence="3">BX7</strain>
    </source>
</reference>
<evidence type="ECO:0000313" key="4">
    <source>
        <dbReference type="Proteomes" id="UP000620366"/>
    </source>
</evidence>
<comment type="caution">
    <text evidence="3">The sequence shown here is derived from an EMBL/GenBank/DDBJ whole genome shotgun (WGS) entry which is preliminary data.</text>
</comment>
<feature type="transmembrane region" description="Helical" evidence="1">
    <location>
        <begin position="12"/>
        <end position="38"/>
    </location>
</feature>
<dbReference type="Proteomes" id="UP000620366">
    <property type="component" value="Unassembled WGS sequence"/>
</dbReference>
<protein>
    <submittedName>
        <fullName evidence="3">DUF4097 family beta strand repeat protein</fullName>
    </submittedName>
</protein>